<dbReference type="Proteomes" id="UP000613582">
    <property type="component" value="Unassembled WGS sequence"/>
</dbReference>
<protein>
    <recommendedName>
        <fullName evidence="2">AB hydrolase-1 domain-containing protein</fullName>
    </recommendedName>
</protein>
<dbReference type="InterPro" id="IPR000073">
    <property type="entry name" value="AB_hydrolase_1"/>
</dbReference>
<keyword evidence="1" id="KW-0812">Transmembrane</keyword>
<dbReference type="AlphaFoldDB" id="A0A8J2V0V5"/>
<keyword evidence="1" id="KW-1133">Transmembrane helix</keyword>
<dbReference type="Gene3D" id="3.40.50.1820">
    <property type="entry name" value="alpha/beta hydrolase"/>
    <property type="match status" value="1"/>
</dbReference>
<dbReference type="Pfam" id="PF00561">
    <property type="entry name" value="Abhydrolase_1"/>
    <property type="match status" value="1"/>
</dbReference>
<reference evidence="3" key="1">
    <citation type="journal article" date="2014" name="Int. J. Syst. Evol. Microbiol.">
        <title>Complete genome sequence of Corynebacterium casei LMG S-19264T (=DSM 44701T), isolated from a smear-ripened cheese.</title>
        <authorList>
            <consortium name="US DOE Joint Genome Institute (JGI-PGF)"/>
            <person name="Walter F."/>
            <person name="Albersmeier A."/>
            <person name="Kalinowski J."/>
            <person name="Ruckert C."/>
        </authorList>
    </citation>
    <scope>NUCLEOTIDE SEQUENCE</scope>
    <source>
        <strain evidence="3">CGMCC 1.12921</strain>
    </source>
</reference>
<organism evidence="3 4">
    <name type="scientific">Aquisalinus flavus</name>
    <dbReference type="NCBI Taxonomy" id="1526572"/>
    <lineage>
        <taxon>Bacteria</taxon>
        <taxon>Pseudomonadati</taxon>
        <taxon>Pseudomonadota</taxon>
        <taxon>Alphaproteobacteria</taxon>
        <taxon>Parvularculales</taxon>
        <taxon>Parvularculaceae</taxon>
        <taxon>Aquisalinus</taxon>
    </lineage>
</organism>
<feature type="domain" description="AB hydrolase-1" evidence="2">
    <location>
        <begin position="106"/>
        <end position="495"/>
    </location>
</feature>
<evidence type="ECO:0000256" key="1">
    <source>
        <dbReference type="SAM" id="Phobius"/>
    </source>
</evidence>
<proteinExistence type="predicted"/>
<evidence type="ECO:0000313" key="4">
    <source>
        <dbReference type="Proteomes" id="UP000613582"/>
    </source>
</evidence>
<dbReference type="RefSeq" id="WP_188159268.1">
    <property type="nucleotide sequence ID" value="NZ_BMGH01000001.1"/>
</dbReference>
<evidence type="ECO:0000313" key="3">
    <source>
        <dbReference type="EMBL" id="GGC95214.1"/>
    </source>
</evidence>
<keyword evidence="1" id="KW-0472">Membrane</keyword>
<dbReference type="EMBL" id="BMGH01000001">
    <property type="protein sequence ID" value="GGC95214.1"/>
    <property type="molecule type" value="Genomic_DNA"/>
</dbReference>
<reference evidence="3" key="2">
    <citation type="submission" date="2020-09" db="EMBL/GenBank/DDBJ databases">
        <authorList>
            <person name="Sun Q."/>
            <person name="Zhou Y."/>
        </authorList>
    </citation>
    <scope>NUCLEOTIDE SEQUENCE</scope>
    <source>
        <strain evidence="3">CGMCC 1.12921</strain>
    </source>
</reference>
<evidence type="ECO:0000259" key="2">
    <source>
        <dbReference type="Pfam" id="PF00561"/>
    </source>
</evidence>
<sequence>MGEPRYRRPVSVLRTLLAGAAFALVVSLPFLWLHEEAVTAPVVFPGEAIAAGTVAAVDCPFRHRRDPGVTCYRAYVPQDHDDPASRPISIFATVIEPLGGATKADPFLYLEGGPGYASVFRGWEDYGPSGNARWFFGRVLDSGRAVVLVDTRGLGLAQPALDCPGLDKAQWEELKRPPAQRSTARERTAMQACLEALTDKGVALDSYHSGQLGRDLKILREGLGLNQWNAYGVSYGAQSLLALLEADRDGVRTATFDSPSYGRLDFLPGDQAAFDRAVEMVAAFCEERRSELYQDLDDSPEIAISYMDETSNDPCTGNTLARLEQVLIQLDERPLTLRNQPFANPVYLTSREAISLFHEKLYSGDGWKDFAYMLSHFQQARSGYFASLSQNNIDWYNSLSWSYHDDTFSFPVYLATTCTESDTRTPARGSPWPLMTAEDAALQRDGCAMAGTDWDGRRFDASDHAGVPSLVVSGWRDVITPPAYGEQLAADIGGHFVLNNEEAHGVVFWAWQECELDMMVAFMDDPAAGIDAGLCLDRCREQAGPVRDEAAAGDRVFCRDIADNDALSQMMMYLQAEDYPGSVPQGLLP</sequence>
<gene>
    <name evidence="3" type="ORF">GCM10011342_00040</name>
</gene>
<name>A0A8J2V0V5_9PROT</name>
<dbReference type="InterPro" id="IPR029058">
    <property type="entry name" value="AB_hydrolase_fold"/>
</dbReference>
<accession>A0A8J2V0V5</accession>
<feature type="transmembrane region" description="Helical" evidence="1">
    <location>
        <begin position="12"/>
        <end position="33"/>
    </location>
</feature>
<dbReference type="SUPFAM" id="SSF53474">
    <property type="entry name" value="alpha/beta-Hydrolases"/>
    <property type="match status" value="1"/>
</dbReference>
<keyword evidence="4" id="KW-1185">Reference proteome</keyword>
<comment type="caution">
    <text evidence="3">The sequence shown here is derived from an EMBL/GenBank/DDBJ whole genome shotgun (WGS) entry which is preliminary data.</text>
</comment>